<evidence type="ECO:0000256" key="3">
    <source>
        <dbReference type="ARBA" id="ARBA00022723"/>
    </source>
</evidence>
<dbReference type="PRINTS" id="PR00359">
    <property type="entry name" value="BP450"/>
</dbReference>
<dbReference type="Gene3D" id="1.10.630.10">
    <property type="entry name" value="Cytochrome P450"/>
    <property type="match status" value="1"/>
</dbReference>
<keyword evidence="8" id="KW-1185">Reference proteome</keyword>
<dbReference type="EMBL" id="JAAAHS010000003">
    <property type="protein sequence ID" value="NBE50006.1"/>
    <property type="molecule type" value="Genomic_DNA"/>
</dbReference>
<dbReference type="Proteomes" id="UP000598297">
    <property type="component" value="Unassembled WGS sequence"/>
</dbReference>
<dbReference type="GO" id="GO:0036199">
    <property type="term" value="F:cholest-4-en-3-one 26-monooxygenase activity"/>
    <property type="evidence" value="ECO:0007669"/>
    <property type="project" value="TreeGrafter"/>
</dbReference>
<dbReference type="SUPFAM" id="SSF48264">
    <property type="entry name" value="Cytochrome P450"/>
    <property type="match status" value="1"/>
</dbReference>
<accession>A0A964UJ78</accession>
<dbReference type="GO" id="GO:0006707">
    <property type="term" value="P:cholesterol catabolic process"/>
    <property type="evidence" value="ECO:0007669"/>
    <property type="project" value="TreeGrafter"/>
</dbReference>
<keyword evidence="2" id="KW-0349">Heme</keyword>
<dbReference type="PRINTS" id="PR00385">
    <property type="entry name" value="P450"/>
</dbReference>
<reference evidence="7" key="1">
    <citation type="submission" date="2020-01" db="EMBL/GenBank/DDBJ databases">
        <title>Whole-genome analyses of novel actinobacteria.</title>
        <authorList>
            <person name="Sahin N."/>
        </authorList>
    </citation>
    <scope>NUCLEOTIDE SEQUENCE</scope>
    <source>
        <strain evidence="7">YC537</strain>
    </source>
</reference>
<dbReference type="AlphaFoldDB" id="A0A964UJ78"/>
<evidence type="ECO:0000256" key="5">
    <source>
        <dbReference type="ARBA" id="ARBA00023004"/>
    </source>
</evidence>
<dbReference type="InterPro" id="IPR002397">
    <property type="entry name" value="Cyt_P450_B"/>
</dbReference>
<keyword evidence="3" id="KW-0479">Metal-binding</keyword>
<dbReference type="GO" id="GO:0008395">
    <property type="term" value="F:steroid hydroxylase activity"/>
    <property type="evidence" value="ECO:0007669"/>
    <property type="project" value="TreeGrafter"/>
</dbReference>
<name>A0A964UJ78_9ACTN</name>
<gene>
    <name evidence="7" type="ORF">GUY60_00885</name>
</gene>
<evidence type="ECO:0000313" key="7">
    <source>
        <dbReference type="EMBL" id="NBE50006.1"/>
    </source>
</evidence>
<dbReference type="RefSeq" id="WP_161692889.1">
    <property type="nucleotide sequence ID" value="NZ_JAAAHS010000003.1"/>
</dbReference>
<organism evidence="7 8">
    <name type="scientific">Streptomyces boluensis</name>
    <dbReference type="NCBI Taxonomy" id="1775135"/>
    <lineage>
        <taxon>Bacteria</taxon>
        <taxon>Bacillati</taxon>
        <taxon>Actinomycetota</taxon>
        <taxon>Actinomycetes</taxon>
        <taxon>Kitasatosporales</taxon>
        <taxon>Streptomycetaceae</taxon>
        <taxon>Streptomyces</taxon>
    </lineage>
</organism>
<comment type="similarity">
    <text evidence="1">Belongs to the cytochrome P450 family.</text>
</comment>
<dbReference type="FunFam" id="1.10.630.10:FF:000018">
    <property type="entry name" value="Cytochrome P450 monooxygenase"/>
    <property type="match status" value="1"/>
</dbReference>
<sequence length="417" mass="47067">MPSPDRPDDGPTVADMELWKQGPPHARFHELRSKCPVHWSPGIAGMPDEPGFWSLTRAEELEKVSRDWKTFSSHLGGAVDITFGDLPPELQELGKLDMINLDPPKHDRLKALFLEGFTQTRIAAQEAWIREVVTTVLDRLDGRETCDLVADVSKPVVSRVIHGYLGIPEEDDAKWAEYMGRYIGRDDPDLNPGGLAQWADEFIPMLMEECMALIEPRRANPTDDLISILVHAEIDGERLTDDDIVMGILLLFAAGNDSTMATYVSAMKALMDHPDQRRQVLDDMTLVPSVVEEALRMFPAFSLMRRTATRDVELGGRLIKENDKVVLWYPAANRDETRYEHPDRFDVTRNPEHFAFGAGGRHFCLGNALARLELRLMVELTLERYPQMEIVGDAPFAEVFFINQLKALPVRLGPRAS</sequence>
<proteinExistence type="inferred from homology"/>
<dbReference type="PANTHER" id="PTHR46696:SF4">
    <property type="entry name" value="BIOTIN BIOSYNTHESIS CYTOCHROME P450"/>
    <property type="match status" value="1"/>
</dbReference>
<dbReference type="InterPro" id="IPR036396">
    <property type="entry name" value="Cyt_P450_sf"/>
</dbReference>
<keyword evidence="6" id="KW-0503">Monooxygenase</keyword>
<dbReference type="OrthoDB" id="5241086at2"/>
<evidence type="ECO:0000256" key="6">
    <source>
        <dbReference type="ARBA" id="ARBA00023033"/>
    </source>
</evidence>
<evidence type="ECO:0000256" key="2">
    <source>
        <dbReference type="ARBA" id="ARBA00022617"/>
    </source>
</evidence>
<protein>
    <submittedName>
        <fullName evidence="7">Cytochrome P450</fullName>
    </submittedName>
</protein>
<keyword evidence="4" id="KW-0560">Oxidoreductase</keyword>
<dbReference type="PANTHER" id="PTHR46696">
    <property type="entry name" value="P450, PUTATIVE (EUROFUNG)-RELATED"/>
    <property type="match status" value="1"/>
</dbReference>
<dbReference type="InterPro" id="IPR001128">
    <property type="entry name" value="Cyt_P450"/>
</dbReference>
<dbReference type="GO" id="GO:0005506">
    <property type="term" value="F:iron ion binding"/>
    <property type="evidence" value="ECO:0007669"/>
    <property type="project" value="InterPro"/>
</dbReference>
<dbReference type="Pfam" id="PF00067">
    <property type="entry name" value="p450"/>
    <property type="match status" value="1"/>
</dbReference>
<evidence type="ECO:0000256" key="1">
    <source>
        <dbReference type="ARBA" id="ARBA00010617"/>
    </source>
</evidence>
<dbReference type="GO" id="GO:0020037">
    <property type="term" value="F:heme binding"/>
    <property type="evidence" value="ECO:0007669"/>
    <property type="project" value="InterPro"/>
</dbReference>
<comment type="caution">
    <text evidence="7">The sequence shown here is derived from an EMBL/GenBank/DDBJ whole genome shotgun (WGS) entry which is preliminary data.</text>
</comment>
<evidence type="ECO:0000256" key="4">
    <source>
        <dbReference type="ARBA" id="ARBA00023002"/>
    </source>
</evidence>
<keyword evidence="5" id="KW-0408">Iron</keyword>
<evidence type="ECO:0000313" key="8">
    <source>
        <dbReference type="Proteomes" id="UP000598297"/>
    </source>
</evidence>